<dbReference type="Proteomes" id="UP000719766">
    <property type="component" value="Unassembled WGS sequence"/>
</dbReference>
<dbReference type="EMBL" id="JABBWE010000004">
    <property type="protein sequence ID" value="KAG1803853.1"/>
    <property type="molecule type" value="Genomic_DNA"/>
</dbReference>
<keyword evidence="1" id="KW-0472">Membrane</keyword>
<evidence type="ECO:0000313" key="2">
    <source>
        <dbReference type="EMBL" id="KAG1803853.1"/>
    </source>
</evidence>
<feature type="transmembrane region" description="Helical" evidence="1">
    <location>
        <begin position="6"/>
        <end position="25"/>
    </location>
</feature>
<protein>
    <submittedName>
        <fullName evidence="2">Uncharacterized protein</fullName>
    </submittedName>
</protein>
<keyword evidence="1" id="KW-0812">Transmembrane</keyword>
<organism evidence="2 3">
    <name type="scientific">Suillus plorans</name>
    <dbReference type="NCBI Taxonomy" id="116603"/>
    <lineage>
        <taxon>Eukaryota</taxon>
        <taxon>Fungi</taxon>
        <taxon>Dikarya</taxon>
        <taxon>Basidiomycota</taxon>
        <taxon>Agaricomycotina</taxon>
        <taxon>Agaricomycetes</taxon>
        <taxon>Agaricomycetidae</taxon>
        <taxon>Boletales</taxon>
        <taxon>Suillineae</taxon>
        <taxon>Suillaceae</taxon>
        <taxon>Suillus</taxon>
    </lineage>
</organism>
<keyword evidence="3" id="KW-1185">Reference proteome</keyword>
<sequence length="90" mass="10600">MQNLRGGKKVLLNYIILLILLKLLIRHNSWTLSKIIEILAGRFFLMTRRPKKGLSLLELETSLSTWKNRLHDWVFCARHLYNQSANCTFS</sequence>
<dbReference type="AlphaFoldDB" id="A0A9P7DUZ6"/>
<proteinExistence type="predicted"/>
<evidence type="ECO:0000256" key="1">
    <source>
        <dbReference type="SAM" id="Phobius"/>
    </source>
</evidence>
<evidence type="ECO:0000313" key="3">
    <source>
        <dbReference type="Proteomes" id="UP000719766"/>
    </source>
</evidence>
<dbReference type="GeneID" id="64604856"/>
<name>A0A9P7DUZ6_9AGAM</name>
<accession>A0A9P7DUZ6</accession>
<gene>
    <name evidence="2" type="ORF">HD556DRAFT_614383</name>
</gene>
<reference evidence="2" key="1">
    <citation type="journal article" date="2020" name="New Phytol.">
        <title>Comparative genomics reveals dynamic genome evolution in host specialist ectomycorrhizal fungi.</title>
        <authorList>
            <person name="Lofgren L.A."/>
            <person name="Nguyen N.H."/>
            <person name="Vilgalys R."/>
            <person name="Ruytinx J."/>
            <person name="Liao H.L."/>
            <person name="Branco S."/>
            <person name="Kuo A."/>
            <person name="LaButti K."/>
            <person name="Lipzen A."/>
            <person name="Andreopoulos W."/>
            <person name="Pangilinan J."/>
            <person name="Riley R."/>
            <person name="Hundley H."/>
            <person name="Na H."/>
            <person name="Barry K."/>
            <person name="Grigoriev I.V."/>
            <person name="Stajich J.E."/>
            <person name="Kennedy P.G."/>
        </authorList>
    </citation>
    <scope>NUCLEOTIDE SEQUENCE</scope>
    <source>
        <strain evidence="2">S12</strain>
    </source>
</reference>
<comment type="caution">
    <text evidence="2">The sequence shown here is derived from an EMBL/GenBank/DDBJ whole genome shotgun (WGS) entry which is preliminary data.</text>
</comment>
<keyword evidence="1" id="KW-1133">Transmembrane helix</keyword>
<dbReference type="RefSeq" id="XP_041166199.1">
    <property type="nucleotide sequence ID" value="XM_041311092.1"/>
</dbReference>